<gene>
    <name evidence="4" type="ORF">DFH08DRAFT_705312</name>
</gene>
<accession>A0AAD7EN29</accession>
<feature type="compositionally biased region" description="Basic residues" evidence="3">
    <location>
        <begin position="274"/>
        <end position="283"/>
    </location>
</feature>
<sequence length="406" mass="45840">MLTGDAPFFNDWETSAVDQRQEKIYMYGGIRPYDDKNMPSSDFHCLDLKTNQWLDLTDSLKFRPRNYVYNPFAKKAEHDILQCRQLPSLTETASALVSVGGGTYFLLFGGHNTKNTTSDLIAVDLDLLVWWVVKVQGTPLLPRMSASMVAVDNRLFVFGGRETFIDETPGIPTYSVAEYNPHTQWTWTISDAPLPPDLRLLGYGIQSTPVFKGQKILLTQGSTDEKPIDMSRASTIFFHTENHTFQDARTTMGHFPQAMSWYRLASLVPPSKHAAPKRPRGRPRNNPDPLPQIPAAVHALWAHDFPDSVVIVAWVQHTVGSEDLVPEAWQYILPPGERIRCLNLREKLWDLNLDLQTFVAVGSRLLLLGSREGRGPPDAEDTERVGDKPLPRWDVVVEISSEYLKA</sequence>
<evidence type="ECO:0008006" key="6">
    <source>
        <dbReference type="Google" id="ProtNLM"/>
    </source>
</evidence>
<evidence type="ECO:0000313" key="4">
    <source>
        <dbReference type="EMBL" id="KAJ7337519.1"/>
    </source>
</evidence>
<evidence type="ECO:0000256" key="3">
    <source>
        <dbReference type="SAM" id="MobiDB-lite"/>
    </source>
</evidence>
<dbReference type="Gene3D" id="2.120.10.80">
    <property type="entry name" value="Kelch-type beta propeller"/>
    <property type="match status" value="1"/>
</dbReference>
<dbReference type="AlphaFoldDB" id="A0AAD7EN29"/>
<keyword evidence="5" id="KW-1185">Reference proteome</keyword>
<proteinExistence type="predicted"/>
<reference evidence="4" key="1">
    <citation type="submission" date="2023-03" db="EMBL/GenBank/DDBJ databases">
        <title>Massive genome expansion in bonnet fungi (Mycena s.s.) driven by repeated elements and novel gene families across ecological guilds.</title>
        <authorList>
            <consortium name="Lawrence Berkeley National Laboratory"/>
            <person name="Harder C.B."/>
            <person name="Miyauchi S."/>
            <person name="Viragh M."/>
            <person name="Kuo A."/>
            <person name="Thoen E."/>
            <person name="Andreopoulos B."/>
            <person name="Lu D."/>
            <person name="Skrede I."/>
            <person name="Drula E."/>
            <person name="Henrissat B."/>
            <person name="Morin E."/>
            <person name="Kohler A."/>
            <person name="Barry K."/>
            <person name="LaButti K."/>
            <person name="Morin E."/>
            <person name="Salamov A."/>
            <person name="Lipzen A."/>
            <person name="Mereny Z."/>
            <person name="Hegedus B."/>
            <person name="Baldrian P."/>
            <person name="Stursova M."/>
            <person name="Weitz H."/>
            <person name="Taylor A."/>
            <person name="Grigoriev I.V."/>
            <person name="Nagy L.G."/>
            <person name="Martin F."/>
            <person name="Kauserud H."/>
        </authorList>
    </citation>
    <scope>NUCLEOTIDE SEQUENCE</scope>
    <source>
        <strain evidence="4">CBHHK002</strain>
    </source>
</reference>
<evidence type="ECO:0000313" key="5">
    <source>
        <dbReference type="Proteomes" id="UP001218218"/>
    </source>
</evidence>
<organism evidence="4 5">
    <name type="scientific">Mycena albidolilacea</name>
    <dbReference type="NCBI Taxonomy" id="1033008"/>
    <lineage>
        <taxon>Eukaryota</taxon>
        <taxon>Fungi</taxon>
        <taxon>Dikarya</taxon>
        <taxon>Basidiomycota</taxon>
        <taxon>Agaricomycotina</taxon>
        <taxon>Agaricomycetes</taxon>
        <taxon>Agaricomycetidae</taxon>
        <taxon>Agaricales</taxon>
        <taxon>Marasmiineae</taxon>
        <taxon>Mycenaceae</taxon>
        <taxon>Mycena</taxon>
    </lineage>
</organism>
<feature type="region of interest" description="Disordered" evidence="3">
    <location>
        <begin position="271"/>
        <end position="291"/>
    </location>
</feature>
<keyword evidence="2" id="KW-0677">Repeat</keyword>
<evidence type="ECO:0000256" key="2">
    <source>
        <dbReference type="ARBA" id="ARBA00022737"/>
    </source>
</evidence>
<dbReference type="EMBL" id="JARIHO010000029">
    <property type="protein sequence ID" value="KAJ7337519.1"/>
    <property type="molecule type" value="Genomic_DNA"/>
</dbReference>
<dbReference type="InterPro" id="IPR015915">
    <property type="entry name" value="Kelch-typ_b-propeller"/>
</dbReference>
<comment type="caution">
    <text evidence="4">The sequence shown here is derived from an EMBL/GenBank/DDBJ whole genome shotgun (WGS) entry which is preliminary data.</text>
</comment>
<evidence type="ECO:0000256" key="1">
    <source>
        <dbReference type="ARBA" id="ARBA00022441"/>
    </source>
</evidence>
<dbReference type="PANTHER" id="PTHR46093:SF18">
    <property type="entry name" value="FIBRONECTIN TYPE-III DOMAIN-CONTAINING PROTEIN"/>
    <property type="match status" value="1"/>
</dbReference>
<dbReference type="PANTHER" id="PTHR46093">
    <property type="entry name" value="ACYL-COA-BINDING DOMAIN-CONTAINING PROTEIN 5"/>
    <property type="match status" value="1"/>
</dbReference>
<keyword evidence="1" id="KW-0880">Kelch repeat</keyword>
<dbReference type="Proteomes" id="UP001218218">
    <property type="component" value="Unassembled WGS sequence"/>
</dbReference>
<name>A0AAD7EN29_9AGAR</name>
<protein>
    <recommendedName>
        <fullName evidence="6">Galactose oxidase</fullName>
    </recommendedName>
</protein>
<dbReference type="SUPFAM" id="SSF117281">
    <property type="entry name" value="Kelch motif"/>
    <property type="match status" value="1"/>
</dbReference>